<dbReference type="PANTHER" id="PTHR40257:SF1">
    <property type="entry name" value="DUF1330 DOMAIN-CONTAINING PROTEIN"/>
    <property type="match status" value="1"/>
</dbReference>
<evidence type="ECO:0000313" key="2">
    <source>
        <dbReference type="EMBL" id="CAK3810041.1"/>
    </source>
</evidence>
<protein>
    <submittedName>
        <fullName evidence="2">Uncharacterized protein</fullName>
    </submittedName>
</protein>
<accession>A0AAI8YS58</accession>
<evidence type="ECO:0000256" key="1">
    <source>
        <dbReference type="SAM" id="MobiDB-lite"/>
    </source>
</evidence>
<feature type="region of interest" description="Disordered" evidence="1">
    <location>
        <begin position="98"/>
        <end position="121"/>
    </location>
</feature>
<gene>
    <name evidence="2" type="ORF">LECACI_7A001006</name>
</gene>
<feature type="compositionally biased region" description="Polar residues" evidence="1">
    <location>
        <begin position="111"/>
        <end position="120"/>
    </location>
</feature>
<dbReference type="Proteomes" id="UP001296104">
    <property type="component" value="Unassembled WGS sequence"/>
</dbReference>
<comment type="caution">
    <text evidence="2">The sequence shown here is derived from an EMBL/GenBank/DDBJ whole genome shotgun (WGS) entry which is preliminary data.</text>
</comment>
<proteinExistence type="predicted"/>
<sequence>MANCTVHLIKLTSAPNPKDFIRKLKPSSALIKGIPYGWVHKPRSLHTNELLGSKWDLFLLTESNISMDPFQAAIETHITIPVTIPPEQFETLKQQITTTPAPSQKTPPLPTHWTSPQSHIPQEELVETRSTPLSVGELRLDNPMAEFLSNALPQDHRDRPACFFNLFKYKNDDRSTHDSYMQGFKNTFGDAAGASVKFMGPVRDVGNAWDDANLVQYDSVWHYAYMLSTDVYKELNKEKVAGLEDTCILLVGETEPAGGK</sequence>
<dbReference type="PANTHER" id="PTHR40257">
    <property type="match status" value="1"/>
</dbReference>
<name>A0AAI8YS58_9PEZI</name>
<keyword evidence="3" id="KW-1185">Reference proteome</keyword>
<evidence type="ECO:0000313" key="3">
    <source>
        <dbReference type="Proteomes" id="UP001296104"/>
    </source>
</evidence>
<organism evidence="2 3">
    <name type="scientific">Lecanosticta acicola</name>
    <dbReference type="NCBI Taxonomy" id="111012"/>
    <lineage>
        <taxon>Eukaryota</taxon>
        <taxon>Fungi</taxon>
        <taxon>Dikarya</taxon>
        <taxon>Ascomycota</taxon>
        <taxon>Pezizomycotina</taxon>
        <taxon>Dothideomycetes</taxon>
        <taxon>Dothideomycetidae</taxon>
        <taxon>Mycosphaerellales</taxon>
        <taxon>Mycosphaerellaceae</taxon>
        <taxon>Lecanosticta</taxon>
    </lineage>
</organism>
<dbReference type="AlphaFoldDB" id="A0AAI8YS58"/>
<reference evidence="2" key="1">
    <citation type="submission" date="2023-11" db="EMBL/GenBank/DDBJ databases">
        <authorList>
            <person name="Alioto T."/>
            <person name="Alioto T."/>
            <person name="Gomez Garrido J."/>
        </authorList>
    </citation>
    <scope>NUCLEOTIDE SEQUENCE</scope>
</reference>
<dbReference type="Gene3D" id="3.30.70.100">
    <property type="match status" value="1"/>
</dbReference>
<dbReference type="EMBL" id="CAVMBE010000003">
    <property type="protein sequence ID" value="CAK3810041.1"/>
    <property type="molecule type" value="Genomic_DNA"/>
</dbReference>